<reference evidence="3" key="1">
    <citation type="submission" date="2018-05" db="EMBL/GenBank/DDBJ databases">
        <authorList>
            <person name="Lanie J.A."/>
            <person name="Ng W.-L."/>
            <person name="Kazmierczak K.M."/>
            <person name="Andrzejewski T.M."/>
            <person name="Davidsen T.M."/>
            <person name="Wayne K.J."/>
            <person name="Tettelin H."/>
            <person name="Glass J.I."/>
            <person name="Rusch D."/>
            <person name="Podicherti R."/>
            <person name="Tsui H.-C.T."/>
            <person name="Winkler M.E."/>
        </authorList>
    </citation>
    <scope>NUCLEOTIDE SEQUENCE</scope>
</reference>
<sequence length="143" mass="16262">MKIKKIYILDNLISNRYCSLFDLPDLTRYKFLEIDLSKNELNSLPEVDIVIHLAAKTDAAQSANREEEFYSNNLEATKSIIEYSKSNDSKLIFASTTSVYGPQSDLVDEQCDKTDLNPQSPYADVKLIEEDTIRNELSSKDGK</sequence>
<dbReference type="InterPro" id="IPR001509">
    <property type="entry name" value="Epimerase_deHydtase"/>
</dbReference>
<gene>
    <name evidence="3" type="ORF">METZ01_LOCUS222953</name>
</gene>
<evidence type="ECO:0000256" key="1">
    <source>
        <dbReference type="ARBA" id="ARBA00007637"/>
    </source>
</evidence>
<dbReference type="CDD" id="cd08946">
    <property type="entry name" value="SDR_e"/>
    <property type="match status" value="1"/>
</dbReference>
<feature type="non-terminal residue" evidence="3">
    <location>
        <position position="143"/>
    </location>
</feature>
<comment type="similarity">
    <text evidence="1">Belongs to the NAD(P)-dependent epimerase/dehydratase family.</text>
</comment>
<dbReference type="PANTHER" id="PTHR43000">
    <property type="entry name" value="DTDP-D-GLUCOSE 4,6-DEHYDRATASE-RELATED"/>
    <property type="match status" value="1"/>
</dbReference>
<name>A0A382G5C3_9ZZZZ</name>
<proteinExistence type="inferred from homology"/>
<evidence type="ECO:0000259" key="2">
    <source>
        <dbReference type="Pfam" id="PF01370"/>
    </source>
</evidence>
<dbReference type="SUPFAM" id="SSF51735">
    <property type="entry name" value="NAD(P)-binding Rossmann-fold domains"/>
    <property type="match status" value="1"/>
</dbReference>
<dbReference type="InterPro" id="IPR036291">
    <property type="entry name" value="NAD(P)-bd_dom_sf"/>
</dbReference>
<evidence type="ECO:0000313" key="3">
    <source>
        <dbReference type="EMBL" id="SVB70099.1"/>
    </source>
</evidence>
<dbReference type="AlphaFoldDB" id="A0A382G5C3"/>
<dbReference type="Gene3D" id="3.40.50.720">
    <property type="entry name" value="NAD(P)-binding Rossmann-like Domain"/>
    <property type="match status" value="1"/>
</dbReference>
<accession>A0A382G5C3</accession>
<feature type="domain" description="NAD-dependent epimerase/dehydratase" evidence="2">
    <location>
        <begin position="26"/>
        <end position="133"/>
    </location>
</feature>
<protein>
    <recommendedName>
        <fullName evidence="2">NAD-dependent epimerase/dehydratase domain-containing protein</fullName>
    </recommendedName>
</protein>
<organism evidence="3">
    <name type="scientific">marine metagenome</name>
    <dbReference type="NCBI Taxonomy" id="408172"/>
    <lineage>
        <taxon>unclassified sequences</taxon>
        <taxon>metagenomes</taxon>
        <taxon>ecological metagenomes</taxon>
    </lineage>
</organism>
<dbReference type="EMBL" id="UINC01053510">
    <property type="protein sequence ID" value="SVB70099.1"/>
    <property type="molecule type" value="Genomic_DNA"/>
</dbReference>
<dbReference type="Pfam" id="PF01370">
    <property type="entry name" value="Epimerase"/>
    <property type="match status" value="1"/>
</dbReference>